<dbReference type="PANTHER" id="PTHR44314:SF1">
    <property type="entry name" value="CILIA- AND FLAGELLA-ASSOCIATED PROTEIN 70"/>
    <property type="match status" value="1"/>
</dbReference>
<dbReference type="Pfam" id="PF14559">
    <property type="entry name" value="TPR_19"/>
    <property type="match status" value="2"/>
</dbReference>
<evidence type="ECO:0000313" key="4">
    <source>
        <dbReference type="EMBL" id="KFE66273.1"/>
    </source>
</evidence>
<evidence type="ECO:0000256" key="1">
    <source>
        <dbReference type="ARBA" id="ARBA00022737"/>
    </source>
</evidence>
<accession>A0A085WF10</accession>
<evidence type="ECO:0000313" key="5">
    <source>
        <dbReference type="Proteomes" id="UP000028725"/>
    </source>
</evidence>
<dbReference type="SUPFAM" id="SSF48452">
    <property type="entry name" value="TPR-like"/>
    <property type="match status" value="1"/>
</dbReference>
<keyword evidence="5" id="KW-1185">Reference proteome</keyword>
<organism evidence="4 5">
    <name type="scientific">Hyalangium minutum</name>
    <dbReference type="NCBI Taxonomy" id="394096"/>
    <lineage>
        <taxon>Bacteria</taxon>
        <taxon>Pseudomonadati</taxon>
        <taxon>Myxococcota</taxon>
        <taxon>Myxococcia</taxon>
        <taxon>Myxococcales</taxon>
        <taxon>Cystobacterineae</taxon>
        <taxon>Archangiaceae</taxon>
        <taxon>Hyalangium</taxon>
    </lineage>
</organism>
<dbReference type="PANTHER" id="PTHR44314">
    <property type="entry name" value="CILIA- AND FLAGELLA-ASSOCIATED PROTEIN 70"/>
    <property type="match status" value="1"/>
</dbReference>
<dbReference type="STRING" id="394096.DB31_1338"/>
<proteinExistence type="predicted"/>
<keyword evidence="1" id="KW-0677">Repeat</keyword>
<dbReference type="InterPro" id="IPR011990">
    <property type="entry name" value="TPR-like_helical_dom_sf"/>
</dbReference>
<gene>
    <name evidence="4" type="ORF">DB31_1338</name>
</gene>
<dbReference type="EMBL" id="JMCB01000011">
    <property type="protein sequence ID" value="KFE66273.1"/>
    <property type="molecule type" value="Genomic_DNA"/>
</dbReference>
<comment type="caution">
    <text evidence="4">The sequence shown here is derived from an EMBL/GenBank/DDBJ whole genome shotgun (WGS) entry which is preliminary data.</text>
</comment>
<dbReference type="Proteomes" id="UP000028725">
    <property type="component" value="Unassembled WGS sequence"/>
</dbReference>
<evidence type="ECO:0000256" key="2">
    <source>
        <dbReference type="ARBA" id="ARBA00022803"/>
    </source>
</evidence>
<dbReference type="PROSITE" id="PS50005">
    <property type="entry name" value="TPR"/>
    <property type="match status" value="2"/>
</dbReference>
<keyword evidence="2 3" id="KW-0802">TPR repeat</keyword>
<dbReference type="Gene3D" id="1.25.40.10">
    <property type="entry name" value="Tetratricopeptide repeat domain"/>
    <property type="match status" value="1"/>
</dbReference>
<sequence length="291" mass="32210">MHLIPLCLPRNMPEQELAIARVTAEPGNRVRLLKPLKHHPKATGAELREAAELLLEGAPAEARELLEEAARREPMALETHLLRARICRVEQMDRCVQESFKKASEMAPGDARPDLLQAEMQEGDGDLEGALEAMDRARHKAPGEPGVQLRYSRLLSAVGRSEEAEAAIRAAAAKLPPQRLYMELGLLRTREGRNEDARRFFAQAVGEGPQSAVAHFHLGMAHFRLGNLDAAEEELREADRLDVSNPQSLAALCAMQMKAGLKDAALVTKMDLERRFQGQAELIRDACRSDP</sequence>
<dbReference type="InterPro" id="IPR019734">
    <property type="entry name" value="TPR_rpt"/>
</dbReference>
<feature type="repeat" description="TPR" evidence="3">
    <location>
        <begin position="212"/>
        <end position="245"/>
    </location>
</feature>
<evidence type="ECO:0008006" key="6">
    <source>
        <dbReference type="Google" id="ProtNLM"/>
    </source>
</evidence>
<feature type="repeat" description="TPR" evidence="3">
    <location>
        <begin position="178"/>
        <end position="211"/>
    </location>
</feature>
<evidence type="ECO:0000256" key="3">
    <source>
        <dbReference type="PROSITE-ProRule" id="PRU00339"/>
    </source>
</evidence>
<reference evidence="4 5" key="1">
    <citation type="submission" date="2014-04" db="EMBL/GenBank/DDBJ databases">
        <title>Genome assembly of Hyalangium minutum DSM 14724.</title>
        <authorList>
            <person name="Sharma G."/>
            <person name="Subramanian S."/>
        </authorList>
    </citation>
    <scope>NUCLEOTIDE SEQUENCE [LARGE SCALE GENOMIC DNA]</scope>
    <source>
        <strain evidence="4 5">DSM 14724</strain>
    </source>
</reference>
<dbReference type="AlphaFoldDB" id="A0A085WF10"/>
<dbReference type="PATRIC" id="fig|394096.3.peg.5675"/>
<protein>
    <recommendedName>
        <fullName evidence="6">Tetratricopeptide repeat protein</fullName>
    </recommendedName>
</protein>
<name>A0A085WF10_9BACT</name>
<dbReference type="GO" id="GO:0070062">
    <property type="term" value="C:extracellular exosome"/>
    <property type="evidence" value="ECO:0007669"/>
    <property type="project" value="TreeGrafter"/>
</dbReference>
<dbReference type="InterPro" id="IPR052628">
    <property type="entry name" value="CFAP70"/>
</dbReference>